<sequence length="307" mass="32519">MKSKTTSLKAGVFGAGVFGGHHARKYAASGRAELVGVFDISRERGEALAADLGVTAFDSAEALVEACEAVTIANPAIAHYDSAKLALEAGCHVLCEKPLADTAVRGRELIALADATGRVLQVGHQERFVFKAMGLFDINEVPRRVTARRMGLPSTRNLDVSVTVDLMIHDLDLAIALAHAPLDRMEAEARIVKNDSADVAHAVLTFANGYVAELTSSRVADALDRVMRIEYRSGVLEIDFVKKTFSNTTGFPLDPDFGENPQAKDSLGANVNAFLASVLDGAPVAVPAEAGLAALQVARDIDRLAVA</sequence>
<dbReference type="Gene3D" id="3.30.360.10">
    <property type="entry name" value="Dihydrodipicolinate Reductase, domain 2"/>
    <property type="match status" value="1"/>
</dbReference>
<feature type="domain" description="GFO/IDH/MocA-like oxidoreductase" evidence="2">
    <location>
        <begin position="161"/>
        <end position="229"/>
    </location>
</feature>
<evidence type="ECO:0000313" key="4">
    <source>
        <dbReference type="Proteomes" id="UP001595379"/>
    </source>
</evidence>
<evidence type="ECO:0000259" key="2">
    <source>
        <dbReference type="Pfam" id="PF22725"/>
    </source>
</evidence>
<comment type="caution">
    <text evidence="3">The sequence shown here is derived from an EMBL/GenBank/DDBJ whole genome shotgun (WGS) entry which is preliminary data.</text>
</comment>
<protein>
    <submittedName>
        <fullName evidence="3">Gfo/Idh/MocA family protein</fullName>
    </submittedName>
</protein>
<dbReference type="InterPro" id="IPR000683">
    <property type="entry name" value="Gfo/Idh/MocA-like_OxRdtase_N"/>
</dbReference>
<dbReference type="InterPro" id="IPR036291">
    <property type="entry name" value="NAD(P)-bd_dom_sf"/>
</dbReference>
<gene>
    <name evidence="3" type="ORF">ACFOOR_03245</name>
</gene>
<dbReference type="PANTHER" id="PTHR43377">
    <property type="entry name" value="BILIVERDIN REDUCTASE A"/>
    <property type="match status" value="1"/>
</dbReference>
<dbReference type="SUPFAM" id="SSF51735">
    <property type="entry name" value="NAD(P)-binding Rossmann-fold domains"/>
    <property type="match status" value="1"/>
</dbReference>
<dbReference type="InterPro" id="IPR051450">
    <property type="entry name" value="Gfo/Idh/MocA_Oxidoreductases"/>
</dbReference>
<dbReference type="RefSeq" id="WP_343163994.1">
    <property type="nucleotide sequence ID" value="NZ_JBHRSV010000001.1"/>
</dbReference>
<dbReference type="Pfam" id="PF01408">
    <property type="entry name" value="GFO_IDH_MocA"/>
    <property type="match status" value="1"/>
</dbReference>
<reference evidence="4" key="1">
    <citation type="journal article" date="2019" name="Int. J. Syst. Evol. Microbiol.">
        <title>The Global Catalogue of Microorganisms (GCM) 10K type strain sequencing project: providing services to taxonomists for standard genome sequencing and annotation.</title>
        <authorList>
            <consortium name="The Broad Institute Genomics Platform"/>
            <consortium name="The Broad Institute Genome Sequencing Center for Infectious Disease"/>
            <person name="Wu L."/>
            <person name="Ma J."/>
        </authorList>
    </citation>
    <scope>NUCLEOTIDE SEQUENCE [LARGE SCALE GENOMIC DNA]</scope>
    <source>
        <strain evidence="4">KCTC 52487</strain>
    </source>
</reference>
<evidence type="ECO:0000313" key="3">
    <source>
        <dbReference type="EMBL" id="MFC2925114.1"/>
    </source>
</evidence>
<dbReference type="Gene3D" id="3.40.50.720">
    <property type="entry name" value="NAD(P)-binding Rossmann-like Domain"/>
    <property type="match status" value="1"/>
</dbReference>
<dbReference type="Pfam" id="PF22725">
    <property type="entry name" value="GFO_IDH_MocA_C3"/>
    <property type="match status" value="1"/>
</dbReference>
<organism evidence="3 4">
    <name type="scientific">Hyphobacterium vulgare</name>
    <dbReference type="NCBI Taxonomy" id="1736751"/>
    <lineage>
        <taxon>Bacteria</taxon>
        <taxon>Pseudomonadati</taxon>
        <taxon>Pseudomonadota</taxon>
        <taxon>Alphaproteobacteria</taxon>
        <taxon>Maricaulales</taxon>
        <taxon>Maricaulaceae</taxon>
        <taxon>Hyphobacterium</taxon>
    </lineage>
</organism>
<accession>A0ABV6ZUP0</accession>
<proteinExistence type="predicted"/>
<dbReference type="InterPro" id="IPR055170">
    <property type="entry name" value="GFO_IDH_MocA-like_dom"/>
</dbReference>
<keyword evidence="4" id="KW-1185">Reference proteome</keyword>
<dbReference type="PANTHER" id="PTHR43377:SF1">
    <property type="entry name" value="BILIVERDIN REDUCTASE A"/>
    <property type="match status" value="1"/>
</dbReference>
<feature type="domain" description="Gfo/Idh/MocA-like oxidoreductase N-terminal" evidence="1">
    <location>
        <begin position="9"/>
        <end position="124"/>
    </location>
</feature>
<dbReference type="Proteomes" id="UP001595379">
    <property type="component" value="Unassembled WGS sequence"/>
</dbReference>
<evidence type="ECO:0000259" key="1">
    <source>
        <dbReference type="Pfam" id="PF01408"/>
    </source>
</evidence>
<name>A0ABV6ZUP0_9PROT</name>
<dbReference type="EMBL" id="JBHRSV010000001">
    <property type="protein sequence ID" value="MFC2925114.1"/>
    <property type="molecule type" value="Genomic_DNA"/>
</dbReference>
<dbReference type="SUPFAM" id="SSF55347">
    <property type="entry name" value="Glyceraldehyde-3-phosphate dehydrogenase-like, C-terminal domain"/>
    <property type="match status" value="1"/>
</dbReference>